<keyword evidence="1" id="KW-0175">Coiled coil</keyword>
<evidence type="ECO:0000256" key="1">
    <source>
        <dbReference type="SAM" id="Coils"/>
    </source>
</evidence>
<organism evidence="2 3">
    <name type="scientific">Tritrichomonas foetus</name>
    <dbReference type="NCBI Taxonomy" id="1144522"/>
    <lineage>
        <taxon>Eukaryota</taxon>
        <taxon>Metamonada</taxon>
        <taxon>Parabasalia</taxon>
        <taxon>Tritrichomonadida</taxon>
        <taxon>Tritrichomonadidae</taxon>
        <taxon>Tritrichomonas</taxon>
    </lineage>
</organism>
<proteinExistence type="predicted"/>
<dbReference type="GeneID" id="94824491"/>
<comment type="caution">
    <text evidence="2">The sequence shown here is derived from an EMBL/GenBank/DDBJ whole genome shotgun (WGS) entry which is preliminary data.</text>
</comment>
<feature type="coiled-coil region" evidence="1">
    <location>
        <begin position="96"/>
        <end position="133"/>
    </location>
</feature>
<protein>
    <submittedName>
        <fullName evidence="2">Uncharacterized protein</fullName>
    </submittedName>
</protein>
<evidence type="ECO:0000313" key="3">
    <source>
        <dbReference type="Proteomes" id="UP000179807"/>
    </source>
</evidence>
<accession>A0A1J4L3H9</accession>
<reference evidence="2" key="1">
    <citation type="submission" date="2016-10" db="EMBL/GenBank/DDBJ databases">
        <authorList>
            <person name="Benchimol M."/>
            <person name="Almeida L.G."/>
            <person name="Vasconcelos A.T."/>
            <person name="Perreira-Neves A."/>
            <person name="Rosa I.A."/>
            <person name="Tasca T."/>
            <person name="Bogo M.R."/>
            <person name="de Souza W."/>
        </authorList>
    </citation>
    <scope>NUCLEOTIDE SEQUENCE [LARGE SCALE GENOMIC DNA]</scope>
    <source>
        <strain evidence="2">K</strain>
    </source>
</reference>
<dbReference type="Proteomes" id="UP000179807">
    <property type="component" value="Unassembled WGS sequence"/>
</dbReference>
<name>A0A1J4L3H9_9EUKA</name>
<sequence length="197" mass="23307">MENISQPKSFILKEIYASLILRLDEKSAITATHEFLHLSQNSQNKSNLQLIGEHYNFFIKLACWSCLEDLCEYARDFKKILQTTFSDDCVFDESFYLKLQEIKKMQNETINNLQETQNQIEQYEERLAIEGHAFSMLKEKMTSLEKEKNVVRFINETHRDKVKKIHNSQASLQNMMSDLIYSIDFFNRKISNPKQAF</sequence>
<dbReference type="AlphaFoldDB" id="A0A1J4L3H9"/>
<evidence type="ECO:0000313" key="2">
    <source>
        <dbReference type="EMBL" id="OHT17632.1"/>
    </source>
</evidence>
<keyword evidence="3" id="KW-1185">Reference proteome</keyword>
<dbReference type="RefSeq" id="XP_068370768.1">
    <property type="nucleotide sequence ID" value="XM_068489787.1"/>
</dbReference>
<gene>
    <name evidence="2" type="ORF">TRFO_00903</name>
</gene>
<dbReference type="EMBL" id="MLAK01000001">
    <property type="protein sequence ID" value="OHT17632.1"/>
    <property type="molecule type" value="Genomic_DNA"/>
</dbReference>
<dbReference type="VEuPathDB" id="TrichDB:TRFO_00903"/>